<proteinExistence type="inferred from homology"/>
<evidence type="ECO:0000256" key="10">
    <source>
        <dbReference type="ARBA" id="ARBA00048048"/>
    </source>
</evidence>
<feature type="compositionally biased region" description="Acidic residues" evidence="12">
    <location>
        <begin position="359"/>
        <end position="371"/>
    </location>
</feature>
<feature type="compositionally biased region" description="Acidic residues" evidence="12">
    <location>
        <begin position="402"/>
        <end position="420"/>
    </location>
</feature>
<sequence length="420" mass="46300">MPGDGETAVTVDPPKQEDAPSASAPPKEKKEREPRLWEEWPGKDRFFCDGRCMTGPSPGALLGTTLTISIPVILFLAFVVPDVASEHGAAIWVFAVLLPAWSVTNLVITGTSDPGYLPRLPHPGPTPDGRARPRYREEIVEGTGKAVTVKWNDTCNFYQPPRAHHCSVNDDCVDKFDHHCPWVGTTIGGRNYRTFLFFVFGTLLMCVYVVCVCALQIQIKRDDLAAGTENRTTKAIEKAPVAMLVMIFAFVFFWFLGIMTCFHAYLVLTNQTTYESFRDGYGKDENPYWRGRLGNCAEAFCWRRPPSRFNFRGTKDQQPKLDDAWVAHLQGSVVPLPPRVDRKKKKTAKGRAEEHAEGGGDDGSDGSDEGEEGRGERRGAGSHLAELAAIKLEEKTAAGGADGEDADDESGYDAEAENKV</sequence>
<evidence type="ECO:0000256" key="12">
    <source>
        <dbReference type="SAM" id="MobiDB-lite"/>
    </source>
</evidence>
<evidence type="ECO:0000256" key="4">
    <source>
        <dbReference type="ARBA" id="ARBA00022692"/>
    </source>
</evidence>
<evidence type="ECO:0000256" key="7">
    <source>
        <dbReference type="ARBA" id="ARBA00023139"/>
    </source>
</evidence>
<keyword evidence="6 11" id="KW-0472">Membrane</keyword>
<dbReference type="OMA" id="MATTWER"/>
<evidence type="ECO:0000256" key="9">
    <source>
        <dbReference type="ARBA" id="ARBA00023315"/>
    </source>
</evidence>
<dbReference type="GeneID" id="9689644"/>
<evidence type="ECO:0000256" key="3">
    <source>
        <dbReference type="ARBA" id="ARBA00022679"/>
    </source>
</evidence>
<dbReference type="eggNOG" id="KOG1311">
    <property type="taxonomic scope" value="Eukaryota"/>
</dbReference>
<dbReference type="GO" id="GO:0005794">
    <property type="term" value="C:Golgi apparatus"/>
    <property type="evidence" value="ECO:0007669"/>
    <property type="project" value="TreeGrafter"/>
</dbReference>
<dbReference type="Pfam" id="PF01529">
    <property type="entry name" value="DHHC"/>
    <property type="match status" value="1"/>
</dbReference>
<comment type="similarity">
    <text evidence="2 11">Belongs to the DHHC palmitoyltransferase family.</text>
</comment>
<dbReference type="PANTHER" id="PTHR22883">
    <property type="entry name" value="ZINC FINGER DHHC DOMAIN CONTAINING PROTEIN"/>
    <property type="match status" value="1"/>
</dbReference>
<dbReference type="OrthoDB" id="4096362at2759"/>
<evidence type="ECO:0000256" key="11">
    <source>
        <dbReference type="RuleBase" id="RU079119"/>
    </source>
</evidence>
<evidence type="ECO:0000256" key="1">
    <source>
        <dbReference type="ARBA" id="ARBA00004127"/>
    </source>
</evidence>
<feature type="compositionally biased region" description="Basic and acidic residues" evidence="12">
    <location>
        <begin position="26"/>
        <end position="35"/>
    </location>
</feature>
<comment type="domain">
    <text evidence="11">The DHHC domain is required for palmitoyltransferase activity.</text>
</comment>
<feature type="region of interest" description="Disordered" evidence="12">
    <location>
        <begin position="336"/>
        <end position="420"/>
    </location>
</feature>
<keyword evidence="4 11" id="KW-0812">Transmembrane</keyword>
<dbReference type="STRING" id="564608.C1N836"/>
<accession>C1N836</accession>
<dbReference type="AlphaFoldDB" id="C1N836"/>
<dbReference type="GO" id="GO:0006612">
    <property type="term" value="P:protein targeting to membrane"/>
    <property type="evidence" value="ECO:0007669"/>
    <property type="project" value="TreeGrafter"/>
</dbReference>
<evidence type="ECO:0000256" key="2">
    <source>
        <dbReference type="ARBA" id="ARBA00008574"/>
    </source>
</evidence>
<name>C1N836_MICPC</name>
<gene>
    <name evidence="14" type="ORF">MICPUCDRAFT_53933</name>
</gene>
<protein>
    <recommendedName>
        <fullName evidence="11">S-acyltransferase</fullName>
        <ecNumber evidence="11">2.3.1.225</ecNumber>
    </recommendedName>
    <alternativeName>
        <fullName evidence="11">Palmitoyltransferase</fullName>
    </alternativeName>
</protein>
<dbReference type="EMBL" id="GG663750">
    <property type="protein sequence ID" value="EEH51633.1"/>
    <property type="molecule type" value="Genomic_DNA"/>
</dbReference>
<feature type="transmembrane region" description="Helical" evidence="11">
    <location>
        <begin position="91"/>
        <end position="109"/>
    </location>
</feature>
<feature type="transmembrane region" description="Helical" evidence="11">
    <location>
        <begin position="195"/>
        <end position="219"/>
    </location>
</feature>
<feature type="domain" description="Palmitoyltransferase DHHC" evidence="13">
    <location>
        <begin position="150"/>
        <end position="278"/>
    </location>
</feature>
<comment type="subcellular location">
    <subcellularLocation>
        <location evidence="1">Endomembrane system</location>
        <topology evidence="1">Multi-pass membrane protein</topology>
    </subcellularLocation>
</comment>
<keyword evidence="9 11" id="KW-0012">Acyltransferase</keyword>
<dbReference type="GO" id="GO:0005783">
    <property type="term" value="C:endoplasmic reticulum"/>
    <property type="evidence" value="ECO:0007669"/>
    <property type="project" value="TreeGrafter"/>
</dbReference>
<reference evidence="14 15" key="1">
    <citation type="journal article" date="2009" name="Science">
        <title>Green evolution and dynamic adaptations revealed by genomes of the marine picoeukaryotes Micromonas.</title>
        <authorList>
            <person name="Worden A.Z."/>
            <person name="Lee J.H."/>
            <person name="Mock T."/>
            <person name="Rouze P."/>
            <person name="Simmons M.P."/>
            <person name="Aerts A.L."/>
            <person name="Allen A.E."/>
            <person name="Cuvelier M.L."/>
            <person name="Derelle E."/>
            <person name="Everett M.V."/>
            <person name="Foulon E."/>
            <person name="Grimwood J."/>
            <person name="Gundlach H."/>
            <person name="Henrissat B."/>
            <person name="Napoli C."/>
            <person name="McDonald S.M."/>
            <person name="Parker M.S."/>
            <person name="Rombauts S."/>
            <person name="Salamov A."/>
            <person name="Von Dassow P."/>
            <person name="Badger J.H."/>
            <person name="Coutinho P.M."/>
            <person name="Demir E."/>
            <person name="Dubchak I."/>
            <person name="Gentemann C."/>
            <person name="Eikrem W."/>
            <person name="Gready J.E."/>
            <person name="John U."/>
            <person name="Lanier W."/>
            <person name="Lindquist E.A."/>
            <person name="Lucas S."/>
            <person name="Mayer K.F."/>
            <person name="Moreau H."/>
            <person name="Not F."/>
            <person name="Otillar R."/>
            <person name="Panaud O."/>
            <person name="Pangilinan J."/>
            <person name="Paulsen I."/>
            <person name="Piegu B."/>
            <person name="Poliakov A."/>
            <person name="Robbens S."/>
            <person name="Schmutz J."/>
            <person name="Toulza E."/>
            <person name="Wyss T."/>
            <person name="Zelensky A."/>
            <person name="Zhou K."/>
            <person name="Armbrust E.V."/>
            <person name="Bhattacharya D."/>
            <person name="Goodenough U.W."/>
            <person name="Van de Peer Y."/>
            <person name="Grigoriev I.V."/>
        </authorList>
    </citation>
    <scope>NUCLEOTIDE SEQUENCE [LARGE SCALE GENOMIC DNA]</scope>
    <source>
        <strain evidence="14 15">CCMP1545</strain>
    </source>
</reference>
<dbReference type="PANTHER" id="PTHR22883:SF43">
    <property type="entry name" value="PALMITOYLTRANSFERASE APP"/>
    <property type="match status" value="1"/>
</dbReference>
<dbReference type="RefSeq" id="XP_003064011.1">
    <property type="nucleotide sequence ID" value="XM_003063965.1"/>
</dbReference>
<evidence type="ECO:0000259" key="13">
    <source>
        <dbReference type="Pfam" id="PF01529"/>
    </source>
</evidence>
<keyword evidence="15" id="KW-1185">Reference proteome</keyword>
<dbReference type="InterPro" id="IPR039859">
    <property type="entry name" value="PFA4/ZDH16/20/ERF2-like"/>
</dbReference>
<evidence type="ECO:0000313" key="15">
    <source>
        <dbReference type="Proteomes" id="UP000001876"/>
    </source>
</evidence>
<keyword evidence="7" id="KW-0564">Palmitate</keyword>
<dbReference type="EC" id="2.3.1.225" evidence="11"/>
<evidence type="ECO:0000256" key="5">
    <source>
        <dbReference type="ARBA" id="ARBA00022989"/>
    </source>
</evidence>
<feature type="transmembrane region" description="Helical" evidence="11">
    <location>
        <begin position="239"/>
        <end position="268"/>
    </location>
</feature>
<dbReference type="PROSITE" id="PS50216">
    <property type="entry name" value="DHHC"/>
    <property type="match status" value="1"/>
</dbReference>
<dbReference type="InterPro" id="IPR001594">
    <property type="entry name" value="Palmitoyltrfase_DHHC"/>
</dbReference>
<dbReference type="GO" id="GO:0019706">
    <property type="term" value="F:protein-cysteine S-palmitoyltransferase activity"/>
    <property type="evidence" value="ECO:0007669"/>
    <property type="project" value="UniProtKB-EC"/>
</dbReference>
<evidence type="ECO:0000313" key="14">
    <source>
        <dbReference type="EMBL" id="EEH51633.1"/>
    </source>
</evidence>
<organism evidence="15">
    <name type="scientific">Micromonas pusilla (strain CCMP1545)</name>
    <name type="common">Picoplanktonic green alga</name>
    <dbReference type="NCBI Taxonomy" id="564608"/>
    <lineage>
        <taxon>Eukaryota</taxon>
        <taxon>Viridiplantae</taxon>
        <taxon>Chlorophyta</taxon>
        <taxon>Mamiellophyceae</taxon>
        <taxon>Mamiellales</taxon>
        <taxon>Mamiellaceae</taxon>
        <taxon>Micromonas</taxon>
    </lineage>
</organism>
<feature type="transmembrane region" description="Helical" evidence="11">
    <location>
        <begin position="60"/>
        <end position="79"/>
    </location>
</feature>
<evidence type="ECO:0000256" key="6">
    <source>
        <dbReference type="ARBA" id="ARBA00023136"/>
    </source>
</evidence>
<dbReference type="KEGG" id="mpp:MICPUCDRAFT_53933"/>
<dbReference type="Proteomes" id="UP000001876">
    <property type="component" value="Unassembled WGS sequence"/>
</dbReference>
<evidence type="ECO:0000256" key="8">
    <source>
        <dbReference type="ARBA" id="ARBA00023288"/>
    </source>
</evidence>
<comment type="catalytic activity">
    <reaction evidence="10 11">
        <text>L-cysteinyl-[protein] + hexadecanoyl-CoA = S-hexadecanoyl-L-cysteinyl-[protein] + CoA</text>
        <dbReference type="Rhea" id="RHEA:36683"/>
        <dbReference type="Rhea" id="RHEA-COMP:10131"/>
        <dbReference type="Rhea" id="RHEA-COMP:11032"/>
        <dbReference type="ChEBI" id="CHEBI:29950"/>
        <dbReference type="ChEBI" id="CHEBI:57287"/>
        <dbReference type="ChEBI" id="CHEBI:57379"/>
        <dbReference type="ChEBI" id="CHEBI:74151"/>
        <dbReference type="EC" id="2.3.1.225"/>
    </reaction>
</comment>
<keyword evidence="8" id="KW-0449">Lipoprotein</keyword>
<feature type="region of interest" description="Disordered" evidence="12">
    <location>
        <begin position="1"/>
        <end position="35"/>
    </location>
</feature>
<keyword evidence="5 11" id="KW-1133">Transmembrane helix</keyword>
<keyword evidence="3 11" id="KW-0808">Transferase</keyword>